<gene>
    <name evidence="1" type="ORF">BJ138DRAFT_1169448</name>
</gene>
<evidence type="ECO:0000313" key="2">
    <source>
        <dbReference type="Proteomes" id="UP000790377"/>
    </source>
</evidence>
<name>A0ACB8ARV3_9AGAM</name>
<protein>
    <submittedName>
        <fullName evidence="1">Armadillo-type protein</fullName>
    </submittedName>
</protein>
<keyword evidence="2" id="KW-1185">Reference proteome</keyword>
<sequence length="786" mass="88513">MPRENRKRGKKHKKPQDEDNVDPKVQNERSEHLAPKREEPSWIIAVPVADEEAHAEAPFGYVDPDVKAYFRTVDEQLQNWQEEEYHADNGDEDIDPNEAKRIFFVAALTEMSTKEKQLATDPDCSVIMERMLHSMDDFVRRVFADTLSGSYEILVKHRFASHVCQTLFTIAGETISRESKGIFPEVPESSEKGELRTLTQLILDICDELKPNFTSLVMDPFASHVLRALLLFLSPSIQSSDASNFKSQSNIRSKKSSAWKARQGTMKSFFAESRTKEDSITNKMVPKEFREAAGMFVRALRDELDENEVRALAANKVASPVLQIILEIETDQGGSTVPGCLMDRVLVGIITSYHEDPSAVVEQSDYLTTLLRDPTSSHLLETLVTRSPAPAFSILWSTYFKGKLSRLALHPVANFVVAKAFERIDAGQLQDALNELEGVWSNIIKAARTGVLRALIDRTAVLQAHEGVLCEAVCAAFEVTDPQNRKYLVHCLMLLHPLQEYLSLPPPNQKDGEAENAKKMHRKMAAADPRAPKVQGALLLQSLLRLHEPHNHLVIDSIKALPMEELVSIAHNATSSRVLDAIFESSTVSFKAKRGFVMSLIGHYHTLVDDRIGSRVGDRCWAFADPYLREKIARSLIPYEQFLAASYYGKYFARNLNLYLLQRRPQDWKDMQSENKANMAQTTSETITTPGQLPDKLEEPLNTPQALVDSPKKHKKRKAQPHDEIDVVFDAALGKKTKKANVSVETKDLSVDHHAPKREEGLGEVLDAIKTAPRAENESRKKRRKD</sequence>
<dbReference type="EMBL" id="MU267593">
    <property type="protein sequence ID" value="KAH7916121.1"/>
    <property type="molecule type" value="Genomic_DNA"/>
</dbReference>
<dbReference type="Proteomes" id="UP000790377">
    <property type="component" value="Unassembled WGS sequence"/>
</dbReference>
<accession>A0ACB8ARV3</accession>
<reference evidence="1" key="1">
    <citation type="journal article" date="2021" name="New Phytol.">
        <title>Evolutionary innovations through gain and loss of genes in the ectomycorrhizal Boletales.</title>
        <authorList>
            <person name="Wu G."/>
            <person name="Miyauchi S."/>
            <person name="Morin E."/>
            <person name="Kuo A."/>
            <person name="Drula E."/>
            <person name="Varga T."/>
            <person name="Kohler A."/>
            <person name="Feng B."/>
            <person name="Cao Y."/>
            <person name="Lipzen A."/>
            <person name="Daum C."/>
            <person name="Hundley H."/>
            <person name="Pangilinan J."/>
            <person name="Johnson J."/>
            <person name="Barry K."/>
            <person name="LaButti K."/>
            <person name="Ng V."/>
            <person name="Ahrendt S."/>
            <person name="Min B."/>
            <person name="Choi I.G."/>
            <person name="Park H."/>
            <person name="Plett J.M."/>
            <person name="Magnuson J."/>
            <person name="Spatafora J.W."/>
            <person name="Nagy L.G."/>
            <person name="Henrissat B."/>
            <person name="Grigoriev I.V."/>
            <person name="Yang Z.L."/>
            <person name="Xu J."/>
            <person name="Martin F.M."/>
        </authorList>
    </citation>
    <scope>NUCLEOTIDE SEQUENCE</scope>
    <source>
        <strain evidence="1">ATCC 28755</strain>
    </source>
</reference>
<comment type="caution">
    <text evidence="1">The sequence shown here is derived from an EMBL/GenBank/DDBJ whole genome shotgun (WGS) entry which is preliminary data.</text>
</comment>
<organism evidence="1 2">
    <name type="scientific">Hygrophoropsis aurantiaca</name>
    <dbReference type="NCBI Taxonomy" id="72124"/>
    <lineage>
        <taxon>Eukaryota</taxon>
        <taxon>Fungi</taxon>
        <taxon>Dikarya</taxon>
        <taxon>Basidiomycota</taxon>
        <taxon>Agaricomycotina</taxon>
        <taxon>Agaricomycetes</taxon>
        <taxon>Agaricomycetidae</taxon>
        <taxon>Boletales</taxon>
        <taxon>Coniophorineae</taxon>
        <taxon>Hygrophoropsidaceae</taxon>
        <taxon>Hygrophoropsis</taxon>
    </lineage>
</organism>
<evidence type="ECO:0000313" key="1">
    <source>
        <dbReference type="EMBL" id="KAH7916121.1"/>
    </source>
</evidence>
<proteinExistence type="predicted"/>